<sequence length="233" mass="26111">MSNKWICQLLSLATLLISYNVYVCECQEPEALPPSAENCNGVFISYDFLDRRKGFPRVKNVTAQSWSFNATATVLNTGKDVLKAWKLFIGFQHHEILVSANGGIPFEAGDFPSSVGNGTTLVGSSLPDLETSIDTANDLSQIQALIQIAGTQFGVRPPAIPMPKNIKLVNDGFKCPRPSVRSEYFSSSKHHYYYHTFFFFFEEEALLLSYYHVIFHVDPSNSRVRTSTSIYTM</sequence>
<keyword evidence="1" id="KW-0732">Signal</keyword>
<dbReference type="Gramene" id="rna28162">
    <property type="protein sequence ID" value="RHN53271.1"/>
    <property type="gene ID" value="gene28162"/>
</dbReference>
<dbReference type="PANTHER" id="PTHR31052">
    <property type="entry name" value="COBRA-LIKE PROTEIN 7"/>
    <property type="match status" value="1"/>
</dbReference>
<protein>
    <submittedName>
        <fullName evidence="2">Uncharacterized protein</fullName>
    </submittedName>
</protein>
<organism evidence="2 3">
    <name type="scientific">Medicago truncatula</name>
    <name type="common">Barrel medic</name>
    <name type="synonym">Medicago tribuloides</name>
    <dbReference type="NCBI Taxonomy" id="3880"/>
    <lineage>
        <taxon>Eukaryota</taxon>
        <taxon>Viridiplantae</taxon>
        <taxon>Streptophyta</taxon>
        <taxon>Embryophyta</taxon>
        <taxon>Tracheophyta</taxon>
        <taxon>Spermatophyta</taxon>
        <taxon>Magnoliopsida</taxon>
        <taxon>eudicotyledons</taxon>
        <taxon>Gunneridae</taxon>
        <taxon>Pentapetalae</taxon>
        <taxon>rosids</taxon>
        <taxon>fabids</taxon>
        <taxon>Fabales</taxon>
        <taxon>Fabaceae</taxon>
        <taxon>Papilionoideae</taxon>
        <taxon>50 kb inversion clade</taxon>
        <taxon>NPAAA clade</taxon>
        <taxon>Hologalegina</taxon>
        <taxon>IRL clade</taxon>
        <taxon>Trifolieae</taxon>
        <taxon>Medicago</taxon>
    </lineage>
</organism>
<name>A0A396HLC7_MEDTR</name>
<comment type="caution">
    <text evidence="2">The sequence shown here is derived from an EMBL/GenBank/DDBJ whole genome shotgun (WGS) entry which is preliminary data.</text>
</comment>
<dbReference type="EMBL" id="PSQE01000005">
    <property type="protein sequence ID" value="RHN53271.1"/>
    <property type="molecule type" value="Genomic_DNA"/>
</dbReference>
<evidence type="ECO:0000313" key="3">
    <source>
        <dbReference type="Proteomes" id="UP000265566"/>
    </source>
</evidence>
<reference evidence="3" key="1">
    <citation type="journal article" date="2018" name="Nat. Plants">
        <title>Whole-genome landscape of Medicago truncatula symbiotic genes.</title>
        <authorList>
            <person name="Pecrix Y."/>
            <person name="Staton S.E."/>
            <person name="Sallet E."/>
            <person name="Lelandais-Briere C."/>
            <person name="Moreau S."/>
            <person name="Carrere S."/>
            <person name="Blein T."/>
            <person name="Jardinaud M.F."/>
            <person name="Latrasse D."/>
            <person name="Zouine M."/>
            <person name="Zahm M."/>
            <person name="Kreplak J."/>
            <person name="Mayjonade B."/>
            <person name="Satge C."/>
            <person name="Perez M."/>
            <person name="Cauet S."/>
            <person name="Marande W."/>
            <person name="Chantry-Darmon C."/>
            <person name="Lopez-Roques C."/>
            <person name="Bouchez O."/>
            <person name="Berard A."/>
            <person name="Debelle F."/>
            <person name="Munos S."/>
            <person name="Bendahmane A."/>
            <person name="Berges H."/>
            <person name="Niebel A."/>
            <person name="Buitink J."/>
            <person name="Frugier F."/>
            <person name="Benhamed M."/>
            <person name="Crespi M."/>
            <person name="Gouzy J."/>
            <person name="Gamas P."/>
        </authorList>
    </citation>
    <scope>NUCLEOTIDE SEQUENCE [LARGE SCALE GENOMIC DNA]</scope>
    <source>
        <strain evidence="3">cv. Jemalong A17</strain>
    </source>
</reference>
<evidence type="ECO:0000313" key="2">
    <source>
        <dbReference type="EMBL" id="RHN53271.1"/>
    </source>
</evidence>
<feature type="signal peptide" evidence="1">
    <location>
        <begin position="1"/>
        <end position="26"/>
    </location>
</feature>
<dbReference type="PANTHER" id="PTHR31052:SF12">
    <property type="entry name" value="COBRA-LIKE PROTEIN 7"/>
    <property type="match status" value="1"/>
</dbReference>
<gene>
    <name evidence="2" type="ORF">MtrunA17_Chr5g0394091</name>
</gene>
<evidence type="ECO:0000256" key="1">
    <source>
        <dbReference type="SAM" id="SignalP"/>
    </source>
</evidence>
<accession>A0A396HLC7</accession>
<feature type="chain" id="PRO_5017439842" evidence="1">
    <location>
        <begin position="27"/>
        <end position="233"/>
    </location>
</feature>
<proteinExistence type="predicted"/>
<dbReference type="Proteomes" id="UP000265566">
    <property type="component" value="Chromosome 5"/>
</dbReference>
<dbReference type="AlphaFoldDB" id="A0A396HLC7"/>